<reference evidence="1" key="2">
    <citation type="submission" date="2025-08" db="UniProtKB">
        <authorList>
            <consortium name="Ensembl"/>
        </authorList>
    </citation>
    <scope>IDENTIFICATION</scope>
</reference>
<organism evidence="1 2">
    <name type="scientific">Echeneis naucrates</name>
    <name type="common">Live sharksucker</name>
    <dbReference type="NCBI Taxonomy" id="173247"/>
    <lineage>
        <taxon>Eukaryota</taxon>
        <taxon>Metazoa</taxon>
        <taxon>Chordata</taxon>
        <taxon>Craniata</taxon>
        <taxon>Vertebrata</taxon>
        <taxon>Euteleostomi</taxon>
        <taxon>Actinopterygii</taxon>
        <taxon>Neopterygii</taxon>
        <taxon>Teleostei</taxon>
        <taxon>Neoteleostei</taxon>
        <taxon>Acanthomorphata</taxon>
        <taxon>Carangaria</taxon>
        <taxon>Carangiformes</taxon>
        <taxon>Echeneidae</taxon>
        <taxon>Echeneis</taxon>
    </lineage>
</organism>
<dbReference type="InParanoid" id="A0A665W7L7"/>
<dbReference type="Ensembl" id="ENSENLT00000040932.1">
    <property type="protein sequence ID" value="ENSENLP00000039903.1"/>
    <property type="gene ID" value="ENSENLG00000017187.1"/>
</dbReference>
<dbReference type="Proteomes" id="UP000472264">
    <property type="component" value="Chromosome 1"/>
</dbReference>
<proteinExistence type="predicted"/>
<accession>A0A665W7L7</accession>
<reference evidence="1" key="3">
    <citation type="submission" date="2025-09" db="UniProtKB">
        <authorList>
            <consortium name="Ensembl"/>
        </authorList>
    </citation>
    <scope>IDENTIFICATION</scope>
</reference>
<protein>
    <submittedName>
        <fullName evidence="1">Uncharacterized protein</fullName>
    </submittedName>
</protein>
<name>A0A665W7L7_ECHNA</name>
<sequence>FHPRCSASLPGSAYYILQLNPPTAYGGGAIMIWGAFSFNGSMELQVMQGHQTAAGYVNMVLCAMVLNF</sequence>
<reference evidence="1" key="1">
    <citation type="submission" date="2021-04" db="EMBL/GenBank/DDBJ databases">
        <authorList>
            <consortium name="Wellcome Sanger Institute Data Sharing"/>
        </authorList>
    </citation>
    <scope>NUCLEOTIDE SEQUENCE [LARGE SCALE GENOMIC DNA]</scope>
</reference>
<evidence type="ECO:0000313" key="1">
    <source>
        <dbReference type="Ensembl" id="ENSENLP00000039903.1"/>
    </source>
</evidence>
<dbReference type="AlphaFoldDB" id="A0A665W7L7"/>
<keyword evidence="2" id="KW-1185">Reference proteome</keyword>
<evidence type="ECO:0000313" key="2">
    <source>
        <dbReference type="Proteomes" id="UP000472264"/>
    </source>
</evidence>